<evidence type="ECO:0000313" key="2">
    <source>
        <dbReference type="EMBL" id="OMJ80593.1"/>
    </source>
</evidence>
<feature type="region of interest" description="Disordered" evidence="1">
    <location>
        <begin position="375"/>
        <end position="423"/>
    </location>
</feature>
<comment type="caution">
    <text evidence="2">The sequence shown here is derived from an EMBL/GenBank/DDBJ whole genome shotgun (WGS) entry which is preliminary data.</text>
</comment>
<proteinExistence type="predicted"/>
<dbReference type="Proteomes" id="UP000187209">
    <property type="component" value="Unassembled WGS sequence"/>
</dbReference>
<dbReference type="InterPro" id="IPR000048">
    <property type="entry name" value="IQ_motif_EF-hand-BS"/>
</dbReference>
<reference evidence="2 3" key="1">
    <citation type="submission" date="2016-11" db="EMBL/GenBank/DDBJ databases">
        <title>The macronuclear genome of Stentor coeruleus: a giant cell with tiny introns.</title>
        <authorList>
            <person name="Slabodnick M."/>
            <person name="Ruby J.G."/>
            <person name="Reiff S.B."/>
            <person name="Swart E.C."/>
            <person name="Gosai S."/>
            <person name="Prabakaran S."/>
            <person name="Witkowska E."/>
            <person name="Larue G.E."/>
            <person name="Fisher S."/>
            <person name="Freeman R.M."/>
            <person name="Gunawardena J."/>
            <person name="Chu W."/>
            <person name="Stover N.A."/>
            <person name="Gregory B.D."/>
            <person name="Nowacki M."/>
            <person name="Derisi J."/>
            <person name="Roy S.W."/>
            <person name="Marshall W.F."/>
            <person name="Sood P."/>
        </authorList>
    </citation>
    <scope>NUCLEOTIDE SEQUENCE [LARGE SCALE GENOMIC DNA]</scope>
    <source>
        <strain evidence="2">WM001</strain>
    </source>
</reference>
<evidence type="ECO:0000313" key="3">
    <source>
        <dbReference type="Proteomes" id="UP000187209"/>
    </source>
</evidence>
<accession>A0A1R2BUW5</accession>
<sequence length="531" mass="62683">MKSNKSLYQPQFPSKEWYGTAREFTEQIDQKYLVKLQDPKQKRQELETIHKKHLLIKQEKVSQQISLCRQLSTKLERVSSQVRDVNLILREQEIEEFRMSLAATVIQKHVRGYLTRKHVEPFLIAAKLKKTKEKINKIVAKEKYYLYEVGAMPVKSAIIIQKAYRRYLLKCKLDRLMTTYQLYLVIKEEANYAKLKHHLHLFCLYCLAKDKKFTVFKAHKLKEIKEKIALRKIIRILKSKNIKIHTIIDRIKKYKRILRAIFKKKTLKRVRMIEEYTGNPEDIEKIKEFDIENISVDSKEEIETTTSDREAMERERLLKQLIEERQIKISLGKIAYNFKDPKTAKLFTLLEKKEVPEVKTKIVINELKEIKSKPPRPKKLRFAREENGDEPGYMKFTMSFSNSQSPPPDEKSKKNPSKRSKIDMLSFGSILEPTASFLRKVRHRSTSSEKHNESNIRTSFDISPRLQYIRDRASPIRKTVDLHKKTSDFSLTPHLPEISTQYNCLPSKVKPRAEIMKGFAKPRAIPQTFFS</sequence>
<dbReference type="PROSITE" id="PS50096">
    <property type="entry name" value="IQ"/>
    <property type="match status" value="1"/>
</dbReference>
<dbReference type="Gene3D" id="1.20.5.190">
    <property type="match status" value="1"/>
</dbReference>
<dbReference type="Gene3D" id="1.20.5.1190">
    <property type="entry name" value="iswi atpase"/>
    <property type="match status" value="1"/>
</dbReference>
<dbReference type="EMBL" id="MPUH01000417">
    <property type="protein sequence ID" value="OMJ80593.1"/>
    <property type="molecule type" value="Genomic_DNA"/>
</dbReference>
<dbReference type="SMART" id="SM00015">
    <property type="entry name" value="IQ"/>
    <property type="match status" value="2"/>
</dbReference>
<keyword evidence="3" id="KW-1185">Reference proteome</keyword>
<organism evidence="2 3">
    <name type="scientific">Stentor coeruleus</name>
    <dbReference type="NCBI Taxonomy" id="5963"/>
    <lineage>
        <taxon>Eukaryota</taxon>
        <taxon>Sar</taxon>
        <taxon>Alveolata</taxon>
        <taxon>Ciliophora</taxon>
        <taxon>Postciliodesmatophora</taxon>
        <taxon>Heterotrichea</taxon>
        <taxon>Heterotrichida</taxon>
        <taxon>Stentoridae</taxon>
        <taxon>Stentor</taxon>
    </lineage>
</organism>
<gene>
    <name evidence="2" type="ORF">SteCoe_19136</name>
</gene>
<name>A0A1R2BUW5_9CILI</name>
<dbReference type="Pfam" id="PF00612">
    <property type="entry name" value="IQ"/>
    <property type="match status" value="2"/>
</dbReference>
<evidence type="ECO:0000256" key="1">
    <source>
        <dbReference type="SAM" id="MobiDB-lite"/>
    </source>
</evidence>
<dbReference type="AlphaFoldDB" id="A0A1R2BUW5"/>
<protein>
    <submittedName>
        <fullName evidence="2">Uncharacterized protein</fullName>
    </submittedName>
</protein>